<reference evidence="11 12" key="1">
    <citation type="journal article" date="2014" name="Nat. Genet.">
        <title>Genome and transcriptome of the porcine whipworm Trichuris suis.</title>
        <authorList>
            <person name="Jex A.R."/>
            <person name="Nejsum P."/>
            <person name="Schwarz E.M."/>
            <person name="Hu L."/>
            <person name="Young N.D."/>
            <person name="Hall R.S."/>
            <person name="Korhonen P.K."/>
            <person name="Liao S."/>
            <person name="Thamsborg S."/>
            <person name="Xia J."/>
            <person name="Xu P."/>
            <person name="Wang S."/>
            <person name="Scheerlinck J.P."/>
            <person name="Hofmann A."/>
            <person name="Sternberg P.W."/>
            <person name="Wang J."/>
            <person name="Gasser R.B."/>
        </authorList>
    </citation>
    <scope>NUCLEOTIDE SEQUENCE [LARGE SCALE GENOMIC DNA]</scope>
    <source>
        <strain evidence="11">DCEP-RM93M</strain>
    </source>
</reference>
<keyword evidence="8 10" id="KW-0472">Membrane</keyword>
<keyword evidence="7 10" id="KW-1133">Transmembrane helix</keyword>
<evidence type="ECO:0000313" key="12">
    <source>
        <dbReference type="Proteomes" id="UP000030764"/>
    </source>
</evidence>
<dbReference type="Proteomes" id="UP000030764">
    <property type="component" value="Unassembled WGS sequence"/>
</dbReference>
<gene>
    <name evidence="11" type="ORF">M513_04258</name>
</gene>
<keyword evidence="12" id="KW-1185">Reference proteome</keyword>
<keyword evidence="5 10" id="KW-0812">Transmembrane</keyword>
<dbReference type="GO" id="GO:0006506">
    <property type="term" value="P:GPI anchor biosynthetic process"/>
    <property type="evidence" value="ECO:0007669"/>
    <property type="project" value="UniProtKB-UniPathway"/>
</dbReference>
<evidence type="ECO:0000313" key="11">
    <source>
        <dbReference type="EMBL" id="KFD54824.1"/>
    </source>
</evidence>
<organism evidence="11 12">
    <name type="scientific">Trichuris suis</name>
    <name type="common">pig whipworm</name>
    <dbReference type="NCBI Taxonomy" id="68888"/>
    <lineage>
        <taxon>Eukaryota</taxon>
        <taxon>Metazoa</taxon>
        <taxon>Ecdysozoa</taxon>
        <taxon>Nematoda</taxon>
        <taxon>Enoplea</taxon>
        <taxon>Dorylaimia</taxon>
        <taxon>Trichinellida</taxon>
        <taxon>Trichuridae</taxon>
        <taxon>Trichuris</taxon>
    </lineage>
</organism>
<proteinExistence type="inferred from homology"/>
<protein>
    <recommendedName>
        <fullName evidence="13">Phosphatidylinositol-glycan biosynthesis class S protein</fullName>
    </recommendedName>
</protein>
<evidence type="ECO:0000256" key="9">
    <source>
        <dbReference type="ARBA" id="ARBA00023180"/>
    </source>
</evidence>
<dbReference type="InterPro" id="IPR019540">
    <property type="entry name" value="PtdIno-glycan_biosynth_class_S"/>
</dbReference>
<evidence type="ECO:0000256" key="1">
    <source>
        <dbReference type="ARBA" id="ARBA00004477"/>
    </source>
</evidence>
<evidence type="ECO:0000256" key="10">
    <source>
        <dbReference type="SAM" id="Phobius"/>
    </source>
</evidence>
<comment type="subcellular location">
    <subcellularLocation>
        <location evidence="1">Endoplasmic reticulum membrane</location>
        <topology evidence="1">Multi-pass membrane protein</topology>
    </subcellularLocation>
</comment>
<comment type="similarity">
    <text evidence="3">Belongs to the PIGS family.</text>
</comment>
<dbReference type="PANTHER" id="PTHR21072:SF13">
    <property type="entry name" value="GPI TRANSAMIDASE COMPONENT PIG-S"/>
    <property type="match status" value="1"/>
</dbReference>
<keyword evidence="6" id="KW-0256">Endoplasmic reticulum</keyword>
<dbReference type="GO" id="GO:0042765">
    <property type="term" value="C:GPI-anchor transamidase complex"/>
    <property type="evidence" value="ECO:0007669"/>
    <property type="project" value="InterPro"/>
</dbReference>
<evidence type="ECO:0000256" key="3">
    <source>
        <dbReference type="ARBA" id="ARBA00005316"/>
    </source>
</evidence>
<evidence type="ECO:0000256" key="7">
    <source>
        <dbReference type="ARBA" id="ARBA00022989"/>
    </source>
</evidence>
<keyword evidence="4" id="KW-0337">GPI-anchor biosynthesis</keyword>
<dbReference type="Pfam" id="PF10510">
    <property type="entry name" value="PIG-S"/>
    <property type="match status" value="1"/>
</dbReference>
<dbReference type="UniPathway" id="UPA00196"/>
<keyword evidence="9" id="KW-0325">Glycoprotein</keyword>
<name>A0A085MC78_9BILA</name>
<feature type="transmembrane region" description="Helical" evidence="10">
    <location>
        <begin position="48"/>
        <end position="67"/>
    </location>
</feature>
<dbReference type="GO" id="GO:0016255">
    <property type="term" value="P:attachment of GPI anchor to protein"/>
    <property type="evidence" value="ECO:0007669"/>
    <property type="project" value="InterPro"/>
</dbReference>
<evidence type="ECO:0000256" key="8">
    <source>
        <dbReference type="ARBA" id="ARBA00023136"/>
    </source>
</evidence>
<evidence type="ECO:0000256" key="2">
    <source>
        <dbReference type="ARBA" id="ARBA00004687"/>
    </source>
</evidence>
<dbReference type="EMBL" id="KL363204">
    <property type="protein sequence ID" value="KFD54824.1"/>
    <property type="molecule type" value="Genomic_DNA"/>
</dbReference>
<evidence type="ECO:0000256" key="4">
    <source>
        <dbReference type="ARBA" id="ARBA00022502"/>
    </source>
</evidence>
<evidence type="ECO:0000256" key="5">
    <source>
        <dbReference type="ARBA" id="ARBA00022692"/>
    </source>
</evidence>
<accession>A0A085MC78</accession>
<dbReference type="AlphaFoldDB" id="A0A085MC78"/>
<feature type="transmembrane region" description="Helical" evidence="10">
    <location>
        <begin position="526"/>
        <end position="548"/>
    </location>
</feature>
<evidence type="ECO:0008006" key="13">
    <source>
        <dbReference type="Google" id="ProtNLM"/>
    </source>
</evidence>
<comment type="pathway">
    <text evidence="2">Glycolipid biosynthesis; glycosylphosphatidylinositol-anchor biosynthesis.</text>
</comment>
<dbReference type="PANTHER" id="PTHR21072">
    <property type="entry name" value="GPI TRANSAMIDASE COMPONENT PIG-S"/>
    <property type="match status" value="1"/>
</dbReference>
<sequence length="559" mass="62842">MVVDTRNDGVVYPVDSLVELVVPSKEQKKEAELYVTMFDCSEKRGNNYAALVFVLLFVLIGLPIWWMTTRVYRANLPYDRIRELSQRELILPLNVTLIWLDGSDKELANAIRNHLENTLSRRRVSEHLVFDFRYTSRAALDEERAKLFGPKLSATMKAVQCNFSTELLGNLLVFLLPVGLSVPYHTFVGCQYPPDMYVIADGQAVELSARIAHHVLHVFIKEARLASLEVKSLQSASPENVLDANFSTLRSEYALELFVVDPAPDGLPKVEAYSTLYLPIIDKFLGTLSPVVQTSITSQMLYYIDFPVAPSNNGSFHYLEAEKLPHLINSMESYMGSYVTTRPVVRLLVYLTPQEVSPLYILKEDGSIAMYNSFVVNGWGGVVIVNDDASKGLGKNAQLAMVALLRNFLGLGTDQSIQRRRAPICPWELQMLMYHACADNALTSVRTLTSLISLLNRISNIVINDEVASRIDKSVIALQAVYSSLTMPVNLTAAALNASIAYRYSEQAFFDHSLLSLLYFPEDQKYAIYVPLFLPVCFPVVLSVFRMVRSLKYAKTKQE</sequence>
<evidence type="ECO:0000256" key="6">
    <source>
        <dbReference type="ARBA" id="ARBA00022824"/>
    </source>
</evidence>